<protein>
    <submittedName>
        <fullName evidence="2">Uncharacterized protein</fullName>
    </submittedName>
</protein>
<reference evidence="2 3" key="1">
    <citation type="journal article" date="2024" name="Plant Biotechnol. J.">
        <title>Dendrobium thyrsiflorum genome and its molecular insights into genes involved in important horticultural traits.</title>
        <authorList>
            <person name="Chen B."/>
            <person name="Wang J.Y."/>
            <person name="Zheng P.J."/>
            <person name="Li K.L."/>
            <person name="Liang Y.M."/>
            <person name="Chen X.F."/>
            <person name="Zhang C."/>
            <person name="Zhao X."/>
            <person name="He X."/>
            <person name="Zhang G.Q."/>
            <person name="Liu Z.J."/>
            <person name="Xu Q."/>
        </authorList>
    </citation>
    <scope>NUCLEOTIDE SEQUENCE [LARGE SCALE GENOMIC DNA]</scope>
    <source>
        <strain evidence="2">GZMU011</strain>
    </source>
</reference>
<evidence type="ECO:0000256" key="1">
    <source>
        <dbReference type="SAM" id="MobiDB-lite"/>
    </source>
</evidence>
<evidence type="ECO:0000313" key="2">
    <source>
        <dbReference type="EMBL" id="KAL0906546.1"/>
    </source>
</evidence>
<evidence type="ECO:0000313" key="3">
    <source>
        <dbReference type="Proteomes" id="UP001552299"/>
    </source>
</evidence>
<name>A0ABD0U861_DENTH</name>
<keyword evidence="3" id="KW-1185">Reference proteome</keyword>
<dbReference type="Proteomes" id="UP001552299">
    <property type="component" value="Unassembled WGS sequence"/>
</dbReference>
<accession>A0ABD0U861</accession>
<gene>
    <name evidence="2" type="ORF">M5K25_025048</name>
</gene>
<dbReference type="EMBL" id="JANQDX010000018">
    <property type="protein sequence ID" value="KAL0906546.1"/>
    <property type="molecule type" value="Genomic_DNA"/>
</dbReference>
<dbReference type="AlphaFoldDB" id="A0ABD0U861"/>
<sequence length="192" mass="21838">MGGGYYWVTQAYEAIELAPRKTLLRLRFSKPPRFPTQTVMRPSGIAGLVTRRSRGEIGVELWICSGRRYESGSWKWCYTRTWDRSGGGGKIELERRNGREFQRGSIELRKCRNLIRNTEKRFRGPQKRPNRTVWAENLGPDLLGRPNQPADRPPGGGGGRAVLGDVNLCERGRENPSMMQDLSEVICQSSTR</sequence>
<proteinExistence type="predicted"/>
<organism evidence="2 3">
    <name type="scientific">Dendrobium thyrsiflorum</name>
    <name type="common">Pinecone-like raceme dendrobium</name>
    <name type="synonym">Orchid</name>
    <dbReference type="NCBI Taxonomy" id="117978"/>
    <lineage>
        <taxon>Eukaryota</taxon>
        <taxon>Viridiplantae</taxon>
        <taxon>Streptophyta</taxon>
        <taxon>Embryophyta</taxon>
        <taxon>Tracheophyta</taxon>
        <taxon>Spermatophyta</taxon>
        <taxon>Magnoliopsida</taxon>
        <taxon>Liliopsida</taxon>
        <taxon>Asparagales</taxon>
        <taxon>Orchidaceae</taxon>
        <taxon>Epidendroideae</taxon>
        <taxon>Malaxideae</taxon>
        <taxon>Dendrobiinae</taxon>
        <taxon>Dendrobium</taxon>
    </lineage>
</organism>
<comment type="caution">
    <text evidence="2">The sequence shown here is derived from an EMBL/GenBank/DDBJ whole genome shotgun (WGS) entry which is preliminary data.</text>
</comment>
<feature type="region of interest" description="Disordered" evidence="1">
    <location>
        <begin position="122"/>
        <end position="192"/>
    </location>
</feature>